<name>U6K400_9EIME</name>
<feature type="chain" id="PRO_5004672941" evidence="2">
    <location>
        <begin position="26"/>
        <end position="203"/>
    </location>
</feature>
<feature type="signal peptide" evidence="2">
    <location>
        <begin position="1"/>
        <end position="25"/>
    </location>
</feature>
<gene>
    <name evidence="3" type="ORF">EMH_0012530</name>
</gene>
<evidence type="ECO:0000256" key="1">
    <source>
        <dbReference type="SAM" id="MobiDB-lite"/>
    </source>
</evidence>
<dbReference type="OrthoDB" id="5404651at2759"/>
<keyword evidence="4" id="KW-1185">Reference proteome</keyword>
<proteinExistence type="predicted"/>
<evidence type="ECO:0000313" key="3">
    <source>
        <dbReference type="EMBL" id="CDJ32450.1"/>
    </source>
</evidence>
<dbReference type="GeneID" id="25376216"/>
<sequence length="203" mass="22515">MRLIVGLVGLVAVLQCCPLAAVAEGDKMLDVAAKKAVEESVAAPLSEFWKDLYDLVVRKQGSKAARRLRYMFAGLGGKNEALQLARFLMERLKKDVFQGRVNQQTWDALTMELYEALRDWWSLTPENPRDAADLGAWQALVNLHKNVMGPALRGSSRVSNINDLLLDPELQTIRRWVNDWRGTPTPQPEKAAEGGTGGKADSN</sequence>
<organism evidence="3 4">
    <name type="scientific">Eimeria mitis</name>
    <dbReference type="NCBI Taxonomy" id="44415"/>
    <lineage>
        <taxon>Eukaryota</taxon>
        <taxon>Sar</taxon>
        <taxon>Alveolata</taxon>
        <taxon>Apicomplexa</taxon>
        <taxon>Conoidasida</taxon>
        <taxon>Coccidia</taxon>
        <taxon>Eucoccidiorida</taxon>
        <taxon>Eimeriorina</taxon>
        <taxon>Eimeriidae</taxon>
        <taxon>Eimeria</taxon>
    </lineage>
</organism>
<dbReference type="Proteomes" id="UP000030744">
    <property type="component" value="Unassembled WGS sequence"/>
</dbReference>
<evidence type="ECO:0000256" key="2">
    <source>
        <dbReference type="SAM" id="SignalP"/>
    </source>
</evidence>
<reference evidence="3" key="2">
    <citation type="submission" date="2013-10" db="EMBL/GenBank/DDBJ databases">
        <authorList>
            <person name="Aslett M."/>
        </authorList>
    </citation>
    <scope>NUCLEOTIDE SEQUENCE [LARGE SCALE GENOMIC DNA]</scope>
    <source>
        <strain evidence="3">Houghton</strain>
    </source>
</reference>
<protein>
    <submittedName>
        <fullName evidence="3">Dense-granule antigen DG32, putative</fullName>
    </submittedName>
</protein>
<keyword evidence="2" id="KW-0732">Signal</keyword>
<reference evidence="3" key="1">
    <citation type="submission" date="2013-10" db="EMBL/GenBank/DDBJ databases">
        <title>Genomic analysis of the causative agents of coccidiosis in chickens.</title>
        <authorList>
            <person name="Reid A.J."/>
            <person name="Blake D."/>
            <person name="Billington K."/>
            <person name="Browne H."/>
            <person name="Dunn M."/>
            <person name="Hung S."/>
            <person name="Kawahara F."/>
            <person name="Miranda-Saavedra D."/>
            <person name="Mourier T."/>
            <person name="Nagra H."/>
            <person name="Otto T.D."/>
            <person name="Rawlings N."/>
            <person name="Sanchez A."/>
            <person name="Sanders M."/>
            <person name="Subramaniam C."/>
            <person name="Tay Y."/>
            <person name="Dear P."/>
            <person name="Doerig C."/>
            <person name="Gruber A."/>
            <person name="Parkinson J."/>
            <person name="Shirley M."/>
            <person name="Wan K.L."/>
            <person name="Berriman M."/>
            <person name="Tomley F."/>
            <person name="Pain A."/>
        </authorList>
    </citation>
    <scope>NUCLEOTIDE SEQUENCE [LARGE SCALE GENOMIC DNA]</scope>
    <source>
        <strain evidence="3">Houghton</strain>
    </source>
</reference>
<dbReference type="RefSeq" id="XP_013355015.1">
    <property type="nucleotide sequence ID" value="XM_013499561.1"/>
</dbReference>
<accession>U6K400</accession>
<feature type="region of interest" description="Disordered" evidence="1">
    <location>
        <begin position="179"/>
        <end position="203"/>
    </location>
</feature>
<feature type="compositionally biased region" description="Gly residues" evidence="1">
    <location>
        <begin position="194"/>
        <end position="203"/>
    </location>
</feature>
<dbReference type="VEuPathDB" id="ToxoDB:EMH_0012530"/>
<dbReference type="EMBL" id="HG684181">
    <property type="protein sequence ID" value="CDJ32450.1"/>
    <property type="molecule type" value="Genomic_DNA"/>
</dbReference>
<evidence type="ECO:0000313" key="4">
    <source>
        <dbReference type="Proteomes" id="UP000030744"/>
    </source>
</evidence>
<dbReference type="AlphaFoldDB" id="U6K400"/>